<sequence length="94" mass="10372">MGEFLGAQWLEESGAEGGLKEGIVQTFSHRGMFWVMVGELWMYLLSGDALSGWRSRSEIGTLTKGWAECIFFQSQASAGRSMTSQKEDGLNDLS</sequence>
<evidence type="ECO:0000313" key="2">
    <source>
        <dbReference type="Proteomes" id="UP001372338"/>
    </source>
</evidence>
<organism evidence="1 2">
    <name type="scientific">Crotalaria pallida</name>
    <name type="common">Smooth rattlebox</name>
    <name type="synonym">Crotalaria striata</name>
    <dbReference type="NCBI Taxonomy" id="3830"/>
    <lineage>
        <taxon>Eukaryota</taxon>
        <taxon>Viridiplantae</taxon>
        <taxon>Streptophyta</taxon>
        <taxon>Embryophyta</taxon>
        <taxon>Tracheophyta</taxon>
        <taxon>Spermatophyta</taxon>
        <taxon>Magnoliopsida</taxon>
        <taxon>eudicotyledons</taxon>
        <taxon>Gunneridae</taxon>
        <taxon>Pentapetalae</taxon>
        <taxon>rosids</taxon>
        <taxon>fabids</taxon>
        <taxon>Fabales</taxon>
        <taxon>Fabaceae</taxon>
        <taxon>Papilionoideae</taxon>
        <taxon>50 kb inversion clade</taxon>
        <taxon>genistoids sensu lato</taxon>
        <taxon>core genistoids</taxon>
        <taxon>Crotalarieae</taxon>
        <taxon>Crotalaria</taxon>
    </lineage>
</organism>
<keyword evidence="2" id="KW-1185">Reference proteome</keyword>
<reference evidence="1 2" key="1">
    <citation type="submission" date="2024-01" db="EMBL/GenBank/DDBJ databases">
        <title>The genomes of 5 underutilized Papilionoideae crops provide insights into root nodulation and disease resistanc.</title>
        <authorList>
            <person name="Yuan L."/>
        </authorList>
    </citation>
    <scope>NUCLEOTIDE SEQUENCE [LARGE SCALE GENOMIC DNA]</scope>
    <source>
        <strain evidence="1">ZHUSHIDOU_FW_LH</strain>
        <tissue evidence="1">Leaf</tissue>
    </source>
</reference>
<proteinExistence type="predicted"/>
<dbReference type="AlphaFoldDB" id="A0AAN9EF01"/>
<comment type="caution">
    <text evidence="1">The sequence shown here is derived from an EMBL/GenBank/DDBJ whole genome shotgun (WGS) entry which is preliminary data.</text>
</comment>
<dbReference type="Proteomes" id="UP001372338">
    <property type="component" value="Unassembled WGS sequence"/>
</dbReference>
<accession>A0AAN9EF01</accession>
<dbReference type="EMBL" id="JAYWIO010000006">
    <property type="protein sequence ID" value="KAK7255140.1"/>
    <property type="molecule type" value="Genomic_DNA"/>
</dbReference>
<gene>
    <name evidence="1" type="ORF">RIF29_28544</name>
</gene>
<name>A0AAN9EF01_CROPI</name>
<protein>
    <submittedName>
        <fullName evidence="1">Uncharacterized protein</fullName>
    </submittedName>
</protein>
<evidence type="ECO:0000313" key="1">
    <source>
        <dbReference type="EMBL" id="KAK7255140.1"/>
    </source>
</evidence>